<dbReference type="InterPro" id="IPR013559">
    <property type="entry name" value="YheO"/>
</dbReference>
<reference evidence="3 4" key="1">
    <citation type="submission" date="2012-09" db="EMBL/GenBank/DDBJ databases">
        <title>The Genome Sequence of Alloiococcus otitis ATCC 51267.</title>
        <authorList>
            <consortium name="The Broad Institute Genome Sequencing Platform"/>
            <person name="Earl A."/>
            <person name="Ward D."/>
            <person name="Feldgarden M."/>
            <person name="Gevers D."/>
            <person name="Huys G."/>
            <person name="Walker B."/>
            <person name="Young S.K."/>
            <person name="Zeng Q."/>
            <person name="Gargeya S."/>
            <person name="Fitzgerald M."/>
            <person name="Haas B."/>
            <person name="Abouelleil A."/>
            <person name="Alvarado L."/>
            <person name="Arachchi H.M."/>
            <person name="Berlin A.M."/>
            <person name="Chapman S.B."/>
            <person name="Goldberg J."/>
            <person name="Griggs A."/>
            <person name="Gujja S."/>
            <person name="Hansen M."/>
            <person name="Howarth C."/>
            <person name="Imamovic A."/>
            <person name="Larimer J."/>
            <person name="McCowen C."/>
            <person name="Montmayeur A."/>
            <person name="Murphy C."/>
            <person name="Neiman D."/>
            <person name="Pearson M."/>
            <person name="Priest M."/>
            <person name="Roberts A."/>
            <person name="Saif S."/>
            <person name="Shea T."/>
            <person name="Sisk P."/>
            <person name="Sykes S."/>
            <person name="Wortman J."/>
            <person name="Nusbaum C."/>
            <person name="Birren B."/>
        </authorList>
    </citation>
    <scope>NUCLEOTIDE SEQUENCE [LARGE SCALE GENOMIC DNA]</scope>
    <source>
        <strain evidence="3 4">ATCC 51267</strain>
    </source>
</reference>
<protein>
    <recommendedName>
        <fullName evidence="5">PAC domain-containing protein</fullName>
    </recommendedName>
</protein>
<evidence type="ECO:0008006" key="5">
    <source>
        <dbReference type="Google" id="ProtNLM"/>
    </source>
</evidence>
<name>K9EDI1_9LACT</name>
<feature type="domain" description="YheO-like" evidence="1">
    <location>
        <begin position="7"/>
        <end position="114"/>
    </location>
</feature>
<evidence type="ECO:0000259" key="2">
    <source>
        <dbReference type="Pfam" id="PF13309"/>
    </source>
</evidence>
<dbReference type="PANTHER" id="PTHR35568:SF1">
    <property type="entry name" value="TRANSCRIPTIONAL REGULATOR DAUR"/>
    <property type="match status" value="1"/>
</dbReference>
<dbReference type="InterPro" id="IPR039445">
    <property type="entry name" value="DauR-like_HTH"/>
</dbReference>
<proteinExistence type="predicted"/>
<dbReference type="EMBL" id="AGXA01000013">
    <property type="protein sequence ID" value="EKU93871.1"/>
    <property type="molecule type" value="Genomic_DNA"/>
</dbReference>
<evidence type="ECO:0000259" key="1">
    <source>
        <dbReference type="Pfam" id="PF08348"/>
    </source>
</evidence>
<comment type="caution">
    <text evidence="3">The sequence shown here is derived from an EMBL/GenBank/DDBJ whole genome shotgun (WGS) entry which is preliminary data.</text>
</comment>
<organism evidence="3 4">
    <name type="scientific">Alloiococcus otitis ATCC 51267</name>
    <dbReference type="NCBI Taxonomy" id="883081"/>
    <lineage>
        <taxon>Bacteria</taxon>
        <taxon>Bacillati</taxon>
        <taxon>Bacillota</taxon>
        <taxon>Bacilli</taxon>
        <taxon>Lactobacillales</taxon>
        <taxon>Carnobacteriaceae</taxon>
        <taxon>Alloiococcus</taxon>
    </lineage>
</organism>
<evidence type="ECO:0000313" key="3">
    <source>
        <dbReference type="EMBL" id="EKU93871.1"/>
    </source>
</evidence>
<dbReference type="STRING" id="883081.HMPREF9698_00548"/>
<dbReference type="Pfam" id="PF13309">
    <property type="entry name" value="HTH_22"/>
    <property type="match status" value="1"/>
</dbReference>
<gene>
    <name evidence="3" type="ORF">HMPREF9698_00548</name>
</gene>
<dbReference type="RefSeq" id="WP_003777152.1">
    <property type="nucleotide sequence ID" value="NZ_JH992958.1"/>
</dbReference>
<keyword evidence="4" id="KW-1185">Reference proteome</keyword>
<dbReference type="HOGENOM" id="CLU_080179_2_0_9"/>
<evidence type="ECO:0000313" key="4">
    <source>
        <dbReference type="Proteomes" id="UP000009875"/>
    </source>
</evidence>
<dbReference type="PANTHER" id="PTHR35568">
    <property type="entry name" value="TRANSCRIPTIONAL REGULATOR DAUR"/>
    <property type="match status" value="1"/>
</dbReference>
<dbReference type="OrthoDB" id="9796595at2"/>
<dbReference type="Proteomes" id="UP000009875">
    <property type="component" value="Unassembled WGS sequence"/>
</dbReference>
<accession>K9EDI1</accession>
<dbReference type="eggNOG" id="COG2964">
    <property type="taxonomic scope" value="Bacteria"/>
</dbReference>
<feature type="domain" description="Transcriptional regulator DauR-like HTH" evidence="2">
    <location>
        <begin position="168"/>
        <end position="217"/>
    </location>
</feature>
<dbReference type="Pfam" id="PF08348">
    <property type="entry name" value="PAS_6"/>
    <property type="match status" value="1"/>
</dbReference>
<dbReference type="AlphaFoldDB" id="K9EDI1"/>
<sequence length="227" mass="26048">MDANRIKQIRSLIEFLSRILGDHYEIVFHVINEDKTYIDTIINGHISGRTEDSPLTKFALELIESKVYLERHYVTHYKTVTKDNKRLQGSTFFIMDEDNQAIEGMLCFNLDYSGRVDLANAILKDLNLSLLPGELQTESLEAQPAEDDFTEILSESVKDTIKQFIGVDLQTDNLTLTQEARLDIVKVLEEKNIFQLKGAVTEVADLLGVSEPTIYRYRTKIQKEKMN</sequence>
<dbReference type="InterPro" id="IPR039446">
    <property type="entry name" value="DauR-like"/>
</dbReference>